<comment type="caution">
    <text evidence="8">The sequence shown here is derived from an EMBL/GenBank/DDBJ whole genome shotgun (WGS) entry which is preliminary data.</text>
</comment>
<feature type="transmembrane region" description="Helical" evidence="6">
    <location>
        <begin position="167"/>
        <end position="186"/>
    </location>
</feature>
<feature type="transmembrane region" description="Helical" evidence="6">
    <location>
        <begin position="109"/>
        <end position="126"/>
    </location>
</feature>
<feature type="transmembrane region" description="Helical" evidence="6">
    <location>
        <begin position="356"/>
        <end position="379"/>
    </location>
</feature>
<dbReference type="InterPro" id="IPR020846">
    <property type="entry name" value="MFS_dom"/>
</dbReference>
<feature type="transmembrane region" description="Helical" evidence="6">
    <location>
        <begin position="289"/>
        <end position="311"/>
    </location>
</feature>
<feature type="transmembrane region" description="Helical" evidence="6">
    <location>
        <begin position="198"/>
        <end position="219"/>
    </location>
</feature>
<proteinExistence type="inferred from homology"/>
<keyword evidence="4 6" id="KW-1133">Transmembrane helix</keyword>
<sequence length="557" mass="61772">MAPHISRPNHAAVVEAQEAAPTLPRVKWSASPNMRKLYFYCIILCVCSATTGYDGSLMNTSQLLDSWQDTMGKPSEDTLGRLSAMYSIGSIASLPVVPFLSDRFGRKTPITVGCVIMIIAAAVQAASMSRPQYEGARFFMGFGNSLAQLACPLLITEIAHPQHRARITTVYNCLWNLGALICAWLAFGTQNIPNTWSWRIPTLLQGVFSIIQLTFIWWIPESPRWLLSKDRNDEALRMLAHYHADGNESDATVMFEYAEMKETLRMEFLHQKSSSYMDFIKTKGNRMRLMIILSLGLFSQWSGNALVSYYAGIIYEGAGITGQTQKLGLDAGNKVLSLIVSISCALLVDRIGRRPLFLAATGGMLLALICATITGQQYAAKQVLGIGYANIFFVWVHGVAYAFAWSGLLVAYTVEILPYKLRAKGVFVMNLSVQVALTINNYVNPIPISEGGGWYGQNWKLFACYAGWVLLELIWVYYFYVETRYVISHSSQTSIKLTCIPVAPLSRRLPVSSTATTQRSPTSTLVQRVSATTAALTTLRSVLPRRTRVILFVHVGS</sequence>
<feature type="transmembrane region" description="Helical" evidence="6">
    <location>
        <begin position="138"/>
        <end position="155"/>
    </location>
</feature>
<evidence type="ECO:0000256" key="6">
    <source>
        <dbReference type="SAM" id="Phobius"/>
    </source>
</evidence>
<dbReference type="InterPro" id="IPR036259">
    <property type="entry name" value="MFS_trans_sf"/>
</dbReference>
<feature type="domain" description="Major facilitator superfamily (MFS) profile" evidence="7">
    <location>
        <begin position="40"/>
        <end position="484"/>
    </location>
</feature>
<comment type="subcellular location">
    <subcellularLocation>
        <location evidence="1">Membrane</location>
        <topology evidence="1">Multi-pass membrane protein</topology>
    </subcellularLocation>
</comment>
<gene>
    <name evidence="8" type="ORF">KVT40_008249</name>
</gene>
<keyword evidence="5 6" id="KW-0472">Membrane</keyword>
<dbReference type="FunFam" id="1.20.1250.20:FF:000117">
    <property type="entry name" value="MFS hexose transporter"/>
    <property type="match status" value="1"/>
</dbReference>
<keyword evidence="9" id="KW-1185">Reference proteome</keyword>
<evidence type="ECO:0000313" key="9">
    <source>
        <dbReference type="Proteomes" id="UP000809789"/>
    </source>
</evidence>
<dbReference type="PANTHER" id="PTHR48022:SF31">
    <property type="entry name" value="HEXOSE TRANSPORTER"/>
    <property type="match status" value="1"/>
</dbReference>
<dbReference type="InterPro" id="IPR050360">
    <property type="entry name" value="MFS_Sugar_Transporters"/>
</dbReference>
<dbReference type="EMBL" id="JAESVG020000010">
    <property type="protein sequence ID" value="KAG8623273.1"/>
    <property type="molecule type" value="Genomic_DNA"/>
</dbReference>
<feature type="transmembrane region" description="Helical" evidence="6">
    <location>
        <begin position="37"/>
        <end position="58"/>
    </location>
</feature>
<feature type="transmembrane region" description="Helical" evidence="6">
    <location>
        <begin position="459"/>
        <end position="480"/>
    </location>
</feature>
<evidence type="ECO:0000256" key="2">
    <source>
        <dbReference type="ARBA" id="ARBA00010992"/>
    </source>
</evidence>
<evidence type="ECO:0000313" key="8">
    <source>
        <dbReference type="EMBL" id="KAG8623273.1"/>
    </source>
</evidence>
<dbReference type="Pfam" id="PF00083">
    <property type="entry name" value="Sugar_tr"/>
    <property type="match status" value="1"/>
</dbReference>
<protein>
    <recommendedName>
        <fullName evidence="7">Major facilitator superfamily (MFS) profile domain-containing protein</fullName>
    </recommendedName>
</protein>
<feature type="transmembrane region" description="Helical" evidence="6">
    <location>
        <begin position="78"/>
        <end position="97"/>
    </location>
</feature>
<dbReference type="InterPro" id="IPR005828">
    <property type="entry name" value="MFS_sugar_transport-like"/>
</dbReference>
<evidence type="ECO:0000259" key="7">
    <source>
        <dbReference type="PROSITE" id="PS50850"/>
    </source>
</evidence>
<name>A0A8K0KZW8_9PEZI</name>
<evidence type="ECO:0000256" key="3">
    <source>
        <dbReference type="ARBA" id="ARBA00022692"/>
    </source>
</evidence>
<dbReference type="OrthoDB" id="6133115at2759"/>
<feature type="transmembrane region" description="Helical" evidence="6">
    <location>
        <begin position="391"/>
        <end position="414"/>
    </location>
</feature>
<dbReference type="GO" id="GO:0016020">
    <property type="term" value="C:membrane"/>
    <property type="evidence" value="ECO:0007669"/>
    <property type="project" value="UniProtKB-SubCell"/>
</dbReference>
<dbReference type="Proteomes" id="UP000809789">
    <property type="component" value="Unassembled WGS sequence"/>
</dbReference>
<organism evidence="8 9">
    <name type="scientific">Elsinoe batatas</name>
    <dbReference type="NCBI Taxonomy" id="2601811"/>
    <lineage>
        <taxon>Eukaryota</taxon>
        <taxon>Fungi</taxon>
        <taxon>Dikarya</taxon>
        <taxon>Ascomycota</taxon>
        <taxon>Pezizomycotina</taxon>
        <taxon>Dothideomycetes</taxon>
        <taxon>Dothideomycetidae</taxon>
        <taxon>Myriangiales</taxon>
        <taxon>Elsinoaceae</taxon>
        <taxon>Elsinoe</taxon>
    </lineage>
</organism>
<dbReference type="GO" id="GO:0005351">
    <property type="term" value="F:carbohydrate:proton symporter activity"/>
    <property type="evidence" value="ECO:0007669"/>
    <property type="project" value="TreeGrafter"/>
</dbReference>
<comment type="similarity">
    <text evidence="2">Belongs to the major facilitator superfamily. Sugar transporter (TC 2.A.1.1) family.</text>
</comment>
<evidence type="ECO:0000256" key="5">
    <source>
        <dbReference type="ARBA" id="ARBA00023136"/>
    </source>
</evidence>
<feature type="transmembrane region" description="Helical" evidence="6">
    <location>
        <begin position="331"/>
        <end position="349"/>
    </location>
</feature>
<keyword evidence="3 6" id="KW-0812">Transmembrane</keyword>
<dbReference type="PANTHER" id="PTHR48022">
    <property type="entry name" value="PLASTIDIC GLUCOSE TRANSPORTER 4"/>
    <property type="match status" value="1"/>
</dbReference>
<accession>A0A8K0KZW8</accession>
<reference evidence="8" key="1">
    <citation type="submission" date="2021-07" db="EMBL/GenBank/DDBJ databases">
        <title>Elsinoe batatas strain:CRI-CJ2 Genome sequencing and assembly.</title>
        <authorList>
            <person name="Huang L."/>
        </authorList>
    </citation>
    <scope>NUCLEOTIDE SEQUENCE</scope>
    <source>
        <strain evidence="8">CRI-CJ2</strain>
    </source>
</reference>
<evidence type="ECO:0000256" key="4">
    <source>
        <dbReference type="ARBA" id="ARBA00022989"/>
    </source>
</evidence>
<feature type="transmembrane region" description="Helical" evidence="6">
    <location>
        <begin position="421"/>
        <end position="439"/>
    </location>
</feature>
<dbReference type="AlphaFoldDB" id="A0A8K0KZW8"/>
<dbReference type="Gene3D" id="1.20.1250.20">
    <property type="entry name" value="MFS general substrate transporter like domains"/>
    <property type="match status" value="1"/>
</dbReference>
<dbReference type="SUPFAM" id="SSF103473">
    <property type="entry name" value="MFS general substrate transporter"/>
    <property type="match status" value="1"/>
</dbReference>
<evidence type="ECO:0000256" key="1">
    <source>
        <dbReference type="ARBA" id="ARBA00004141"/>
    </source>
</evidence>
<dbReference type="PROSITE" id="PS50850">
    <property type="entry name" value="MFS"/>
    <property type="match status" value="1"/>
</dbReference>